<dbReference type="SUPFAM" id="SSF53474">
    <property type="entry name" value="alpha/beta-Hydrolases"/>
    <property type="match status" value="1"/>
</dbReference>
<comment type="caution">
    <text evidence="3">The sequence shown here is derived from an EMBL/GenBank/DDBJ whole genome shotgun (WGS) entry which is preliminary data.</text>
</comment>
<accession>A0A7J0C0D7</accession>
<dbReference type="InterPro" id="IPR029058">
    <property type="entry name" value="AB_hydrolase_fold"/>
</dbReference>
<reference evidence="3 5" key="1">
    <citation type="submission" date="2020-05" db="EMBL/GenBank/DDBJ databases">
        <title>Whole genome shotgun sequence of Streptomyces fulvorobeus NBRC 15897.</title>
        <authorList>
            <person name="Komaki H."/>
            <person name="Tamura T."/>
        </authorList>
    </citation>
    <scope>NUCLEOTIDE SEQUENCE [LARGE SCALE GENOMIC DNA]</scope>
    <source>
        <strain evidence="3 5">NBRC 15897</strain>
    </source>
</reference>
<dbReference type="Gene3D" id="3.40.50.1820">
    <property type="entry name" value="alpha/beta hydrolase"/>
    <property type="match status" value="1"/>
</dbReference>
<sequence>MHRREPQTGGRSIWLYPLRKAAARPRARLIVFPYAAAGATALRPVLTGLADEVELLGVALPGRERRFSDPLANGLDEIVDAVGTELTAGELLPTSVFGHCMGAGMALVFAMAHRDLVGGAAVSGRNPPGVPTTSPHLDDADIVDFLESAGNTAPELLADAFWRNRLLELFRSDSELGEQASQVIETGPLNQDLLVLGGADDSYVDPGGLDEWAGRTSGRCEVLVLPGDHFFIIDRPNIPIITRALGNLVLGAPASTGGERGGSARVGRL</sequence>
<evidence type="ECO:0000256" key="1">
    <source>
        <dbReference type="ARBA" id="ARBA00007169"/>
    </source>
</evidence>
<proteinExistence type="inferred from homology"/>
<evidence type="ECO:0000313" key="5">
    <source>
        <dbReference type="Proteomes" id="UP000498980"/>
    </source>
</evidence>
<dbReference type="RefSeq" id="WP_173310123.1">
    <property type="nucleotide sequence ID" value="NZ_BAAAUE010000020.1"/>
</dbReference>
<keyword evidence="5" id="KW-1185">Reference proteome</keyword>
<dbReference type="Pfam" id="PF00975">
    <property type="entry name" value="Thioesterase"/>
    <property type="match status" value="1"/>
</dbReference>
<comment type="similarity">
    <text evidence="1">Belongs to the thioesterase family.</text>
</comment>
<gene>
    <name evidence="4" type="ORF">HEB29_000018</name>
    <name evidence="3" type="ORF">Sfulv_00070</name>
</gene>
<dbReference type="GO" id="GO:0008610">
    <property type="term" value="P:lipid biosynthetic process"/>
    <property type="evidence" value="ECO:0007669"/>
    <property type="project" value="TreeGrafter"/>
</dbReference>
<dbReference type="InterPro" id="IPR012223">
    <property type="entry name" value="TEII"/>
</dbReference>
<reference evidence="4 6" key="2">
    <citation type="submission" date="2020-07" db="EMBL/GenBank/DDBJ databases">
        <title>Sequencing the genomes of 1000 actinobacteria strains.</title>
        <authorList>
            <person name="Klenk H.-P."/>
        </authorList>
    </citation>
    <scope>NUCLEOTIDE SEQUENCE [LARGE SCALE GENOMIC DNA]</scope>
    <source>
        <strain evidence="4 6">DSM 41455</strain>
    </source>
</reference>
<dbReference type="Proteomes" id="UP000498980">
    <property type="component" value="Unassembled WGS sequence"/>
</dbReference>
<dbReference type="EMBL" id="JACCCF010000001">
    <property type="protein sequence ID" value="NYE39007.1"/>
    <property type="molecule type" value="Genomic_DNA"/>
</dbReference>
<name>A0A7J0C0D7_9ACTN</name>
<protein>
    <submittedName>
        <fullName evidence="4">Pyochelin biosynthetic protein PchC</fullName>
    </submittedName>
    <submittedName>
        <fullName evidence="3">Thioesterase</fullName>
    </submittedName>
</protein>
<evidence type="ECO:0000313" key="4">
    <source>
        <dbReference type="EMBL" id="NYE39007.1"/>
    </source>
</evidence>
<feature type="domain" description="Thioesterase" evidence="2">
    <location>
        <begin position="28"/>
        <end position="235"/>
    </location>
</feature>
<dbReference type="PANTHER" id="PTHR11487:SF0">
    <property type="entry name" value="S-ACYL FATTY ACID SYNTHASE THIOESTERASE, MEDIUM CHAIN"/>
    <property type="match status" value="1"/>
</dbReference>
<organism evidence="3 5">
    <name type="scientific">Streptomyces fulvorobeus</name>
    <dbReference type="NCBI Taxonomy" id="284028"/>
    <lineage>
        <taxon>Bacteria</taxon>
        <taxon>Bacillati</taxon>
        <taxon>Actinomycetota</taxon>
        <taxon>Actinomycetes</taxon>
        <taxon>Kitasatosporales</taxon>
        <taxon>Streptomycetaceae</taxon>
        <taxon>Streptomyces</taxon>
    </lineage>
</organism>
<dbReference type="InterPro" id="IPR001031">
    <property type="entry name" value="Thioesterase"/>
</dbReference>
<dbReference type="AlphaFoldDB" id="A0A7J0C0D7"/>
<evidence type="ECO:0000313" key="6">
    <source>
        <dbReference type="Proteomes" id="UP000530403"/>
    </source>
</evidence>
<dbReference type="PANTHER" id="PTHR11487">
    <property type="entry name" value="THIOESTERASE"/>
    <property type="match status" value="1"/>
</dbReference>
<evidence type="ECO:0000259" key="2">
    <source>
        <dbReference type="Pfam" id="PF00975"/>
    </source>
</evidence>
<dbReference type="Proteomes" id="UP000530403">
    <property type="component" value="Unassembled WGS sequence"/>
</dbReference>
<evidence type="ECO:0000313" key="3">
    <source>
        <dbReference type="EMBL" id="GFM95196.1"/>
    </source>
</evidence>
<dbReference type="EMBL" id="BLWC01000001">
    <property type="protein sequence ID" value="GFM95196.1"/>
    <property type="molecule type" value="Genomic_DNA"/>
</dbReference>